<feature type="region of interest" description="Disordered" evidence="1">
    <location>
        <begin position="152"/>
        <end position="264"/>
    </location>
</feature>
<feature type="region of interest" description="Disordered" evidence="1">
    <location>
        <begin position="437"/>
        <end position="488"/>
    </location>
</feature>
<feature type="transmembrane region" description="Helical" evidence="2">
    <location>
        <begin position="523"/>
        <end position="544"/>
    </location>
</feature>
<dbReference type="RefSeq" id="XP_062700283.1">
    <property type="nucleotide sequence ID" value="XM_062844299.1"/>
</dbReference>
<protein>
    <submittedName>
        <fullName evidence="3">Uncharacterized protein</fullName>
    </submittedName>
</protein>
<dbReference type="Proteomes" id="UP000069940">
    <property type="component" value="Unassembled WGS sequence"/>
</dbReference>
<name>A0ABM1ZYZ6_AEDAL</name>
<evidence type="ECO:0000256" key="2">
    <source>
        <dbReference type="SAM" id="Phobius"/>
    </source>
</evidence>
<reference evidence="3" key="2">
    <citation type="submission" date="2025-05" db="UniProtKB">
        <authorList>
            <consortium name="EnsemblMetazoa"/>
        </authorList>
    </citation>
    <scope>IDENTIFICATION</scope>
    <source>
        <strain evidence="3">Foshan</strain>
    </source>
</reference>
<feature type="compositionally biased region" description="Basic and acidic residues" evidence="1">
    <location>
        <begin position="437"/>
        <end position="450"/>
    </location>
</feature>
<keyword evidence="2" id="KW-0812">Transmembrane</keyword>
<evidence type="ECO:0000256" key="1">
    <source>
        <dbReference type="SAM" id="MobiDB-lite"/>
    </source>
</evidence>
<feature type="compositionally biased region" description="Basic and acidic residues" evidence="1">
    <location>
        <begin position="460"/>
        <end position="488"/>
    </location>
</feature>
<dbReference type="EnsemblMetazoa" id="AALFPA23_022916.R34063">
    <property type="protein sequence ID" value="AALFPA23_022916.P34063"/>
    <property type="gene ID" value="AALFPA23_022916"/>
</dbReference>
<evidence type="ECO:0000313" key="4">
    <source>
        <dbReference type="Proteomes" id="UP000069940"/>
    </source>
</evidence>
<keyword evidence="2" id="KW-1133">Transmembrane helix</keyword>
<feature type="compositionally biased region" description="Basic residues" evidence="1">
    <location>
        <begin position="184"/>
        <end position="193"/>
    </location>
</feature>
<dbReference type="GeneID" id="134284859"/>
<feature type="region of interest" description="Disordered" evidence="1">
    <location>
        <begin position="341"/>
        <end position="391"/>
    </location>
</feature>
<feature type="compositionally biased region" description="Basic and acidic residues" evidence="1">
    <location>
        <begin position="152"/>
        <end position="171"/>
    </location>
</feature>
<proteinExistence type="predicted"/>
<feature type="compositionally biased region" description="Low complexity" evidence="1">
    <location>
        <begin position="372"/>
        <end position="383"/>
    </location>
</feature>
<accession>A0ABM1ZYZ6</accession>
<feature type="compositionally biased region" description="Polar residues" evidence="1">
    <location>
        <begin position="347"/>
        <end position="371"/>
    </location>
</feature>
<keyword evidence="2" id="KW-0472">Membrane</keyword>
<feature type="compositionally biased region" description="Basic residues" evidence="1">
    <location>
        <begin position="299"/>
        <end position="312"/>
    </location>
</feature>
<feature type="region of interest" description="Disordered" evidence="1">
    <location>
        <begin position="296"/>
        <end position="317"/>
    </location>
</feature>
<organism evidence="3 4">
    <name type="scientific">Aedes albopictus</name>
    <name type="common">Asian tiger mosquito</name>
    <name type="synonym">Stegomyia albopicta</name>
    <dbReference type="NCBI Taxonomy" id="7160"/>
    <lineage>
        <taxon>Eukaryota</taxon>
        <taxon>Metazoa</taxon>
        <taxon>Ecdysozoa</taxon>
        <taxon>Arthropoda</taxon>
        <taxon>Hexapoda</taxon>
        <taxon>Insecta</taxon>
        <taxon>Pterygota</taxon>
        <taxon>Neoptera</taxon>
        <taxon>Endopterygota</taxon>
        <taxon>Diptera</taxon>
        <taxon>Nematocera</taxon>
        <taxon>Culicoidea</taxon>
        <taxon>Culicidae</taxon>
        <taxon>Culicinae</taxon>
        <taxon>Aedini</taxon>
        <taxon>Aedes</taxon>
        <taxon>Stegomyia</taxon>
    </lineage>
</organism>
<feature type="compositionally biased region" description="Basic and acidic residues" evidence="1">
    <location>
        <begin position="215"/>
        <end position="231"/>
    </location>
</feature>
<sequence length="553" mass="62016">MESADLIDFDSDDSFVVIGYGSPGSSVVDYSPLDVLSSESQSSESGEMCAEKCPIVEEAGDTRRVIPAIVIDFVASEGELEEETLDLVDDKRPIGKVLGEEDDSEIELWLKWPTRIANGGLSELSYQVTKEAEDTGEIPTILVDLVPIEERHEDEQEPTKEEQKSVAEHVEPTCVSVSLQQPKKERKRGKRKEKLVDAAEITDDEAISELQPAEIEPHLKETDTDELKLTDEVQSEVSKKKRTRRGRNDKTRGKKSNKATNAVDVSDKKDTCELVPTVIEPQIKESVEPVLICLEKIPKSKKKKKRRGKGKGKATEKTAIVVKLKKIAQNVQGTTLVEVHREMNGKSAAQTVQQTKVKPGNSTTTPRTAQQKSSGKKSSPPGKTRGNGMVDVVMENDRLKKALAAAEQKAVCAEREKYKLAEALGQTRKQLKVERSLRQAMEHSERKMTEIEENATQSTDQREEETHPKEPPTVSQEEKTTTRNDDRMDELMKEIRDRSRLCAAEHANTARILHETDLIKGCILVFIVLLSMVFLLLLIEYWAVKRPLRFSLW</sequence>
<evidence type="ECO:0000313" key="3">
    <source>
        <dbReference type="EnsemblMetazoa" id="AALFPA23_022916.P34063"/>
    </source>
</evidence>
<keyword evidence="4" id="KW-1185">Reference proteome</keyword>
<reference evidence="4" key="1">
    <citation type="journal article" date="2015" name="Proc. Natl. Acad. Sci. U.S.A.">
        <title>Genome sequence of the Asian Tiger mosquito, Aedes albopictus, reveals insights into its biology, genetics, and evolution.</title>
        <authorList>
            <person name="Chen X.G."/>
            <person name="Jiang X."/>
            <person name="Gu J."/>
            <person name="Xu M."/>
            <person name="Wu Y."/>
            <person name="Deng Y."/>
            <person name="Zhang C."/>
            <person name="Bonizzoni M."/>
            <person name="Dermauw W."/>
            <person name="Vontas J."/>
            <person name="Armbruster P."/>
            <person name="Huang X."/>
            <person name="Yang Y."/>
            <person name="Zhang H."/>
            <person name="He W."/>
            <person name="Peng H."/>
            <person name="Liu Y."/>
            <person name="Wu K."/>
            <person name="Chen J."/>
            <person name="Lirakis M."/>
            <person name="Topalis P."/>
            <person name="Van Leeuwen T."/>
            <person name="Hall A.B."/>
            <person name="Jiang X."/>
            <person name="Thorpe C."/>
            <person name="Mueller R.L."/>
            <person name="Sun C."/>
            <person name="Waterhouse R.M."/>
            <person name="Yan G."/>
            <person name="Tu Z.J."/>
            <person name="Fang X."/>
            <person name="James A.A."/>
        </authorList>
    </citation>
    <scope>NUCLEOTIDE SEQUENCE [LARGE SCALE GENOMIC DNA]</scope>
    <source>
        <strain evidence="4">Foshan</strain>
    </source>
</reference>